<name>A0AAU9ITX3_9CILI</name>
<evidence type="ECO:0000256" key="1">
    <source>
        <dbReference type="SAM" id="Coils"/>
    </source>
</evidence>
<dbReference type="EMBL" id="CAJZBQ010000005">
    <property type="protein sequence ID" value="CAG9311753.1"/>
    <property type="molecule type" value="Genomic_DNA"/>
</dbReference>
<sequence length="153" mass="18113">MFCFTLENSQAHKSKSPRPQEDFETDEIAEGVSVQTMPSHRFSFMPTKPYFAQIESKTDDKLEILEAKIKSLKEKNFILKQDLQNANFHNQELQDKLRHYETSNFDPTAYTLRQLNFLLLSKREYINSSFQHKIEYAFSIKVKELEEARERAL</sequence>
<gene>
    <name evidence="3" type="ORF">BSTOLATCC_MIC5593</name>
</gene>
<proteinExistence type="predicted"/>
<keyword evidence="1" id="KW-0175">Coiled coil</keyword>
<feature type="coiled-coil region" evidence="1">
    <location>
        <begin position="55"/>
        <end position="103"/>
    </location>
</feature>
<reference evidence="3" key="1">
    <citation type="submission" date="2021-09" db="EMBL/GenBank/DDBJ databases">
        <authorList>
            <consortium name="AG Swart"/>
            <person name="Singh M."/>
            <person name="Singh A."/>
            <person name="Seah K."/>
            <person name="Emmerich C."/>
        </authorList>
    </citation>
    <scope>NUCLEOTIDE SEQUENCE</scope>
    <source>
        <strain evidence="3">ATCC30299</strain>
    </source>
</reference>
<evidence type="ECO:0000256" key="2">
    <source>
        <dbReference type="SAM" id="MobiDB-lite"/>
    </source>
</evidence>
<dbReference type="Proteomes" id="UP001162131">
    <property type="component" value="Unassembled WGS sequence"/>
</dbReference>
<evidence type="ECO:0000313" key="4">
    <source>
        <dbReference type="Proteomes" id="UP001162131"/>
    </source>
</evidence>
<feature type="compositionally biased region" description="Polar residues" evidence="2">
    <location>
        <begin position="1"/>
        <end position="11"/>
    </location>
</feature>
<comment type="caution">
    <text evidence="3">The sequence shown here is derived from an EMBL/GenBank/DDBJ whole genome shotgun (WGS) entry which is preliminary data.</text>
</comment>
<accession>A0AAU9ITX3</accession>
<organism evidence="3 4">
    <name type="scientific">Blepharisma stoltei</name>
    <dbReference type="NCBI Taxonomy" id="1481888"/>
    <lineage>
        <taxon>Eukaryota</taxon>
        <taxon>Sar</taxon>
        <taxon>Alveolata</taxon>
        <taxon>Ciliophora</taxon>
        <taxon>Postciliodesmatophora</taxon>
        <taxon>Heterotrichea</taxon>
        <taxon>Heterotrichida</taxon>
        <taxon>Blepharismidae</taxon>
        <taxon>Blepharisma</taxon>
    </lineage>
</organism>
<protein>
    <submittedName>
        <fullName evidence="3">Uncharacterized protein</fullName>
    </submittedName>
</protein>
<feature type="region of interest" description="Disordered" evidence="2">
    <location>
        <begin position="1"/>
        <end position="22"/>
    </location>
</feature>
<evidence type="ECO:0000313" key="3">
    <source>
        <dbReference type="EMBL" id="CAG9311753.1"/>
    </source>
</evidence>
<keyword evidence="4" id="KW-1185">Reference proteome</keyword>
<dbReference type="AlphaFoldDB" id="A0AAU9ITX3"/>